<feature type="compositionally biased region" description="Low complexity" evidence="1">
    <location>
        <begin position="685"/>
        <end position="697"/>
    </location>
</feature>
<name>A0A9N8HER9_9STRA</name>
<feature type="compositionally biased region" description="Basic and acidic residues" evidence="1">
    <location>
        <begin position="518"/>
        <end position="528"/>
    </location>
</feature>
<dbReference type="Proteomes" id="UP001153069">
    <property type="component" value="Unassembled WGS sequence"/>
</dbReference>
<organism evidence="3 4">
    <name type="scientific">Seminavis robusta</name>
    <dbReference type="NCBI Taxonomy" id="568900"/>
    <lineage>
        <taxon>Eukaryota</taxon>
        <taxon>Sar</taxon>
        <taxon>Stramenopiles</taxon>
        <taxon>Ochrophyta</taxon>
        <taxon>Bacillariophyta</taxon>
        <taxon>Bacillariophyceae</taxon>
        <taxon>Bacillariophycidae</taxon>
        <taxon>Naviculales</taxon>
        <taxon>Naviculaceae</taxon>
        <taxon>Seminavis</taxon>
    </lineage>
</organism>
<dbReference type="Pfam" id="PF00128">
    <property type="entry name" value="Alpha-amylase"/>
    <property type="match status" value="1"/>
</dbReference>
<dbReference type="OrthoDB" id="1740265at2759"/>
<evidence type="ECO:0000313" key="4">
    <source>
        <dbReference type="Proteomes" id="UP001153069"/>
    </source>
</evidence>
<dbReference type="GO" id="GO:0009313">
    <property type="term" value="P:oligosaccharide catabolic process"/>
    <property type="evidence" value="ECO:0007669"/>
    <property type="project" value="TreeGrafter"/>
</dbReference>
<evidence type="ECO:0000256" key="1">
    <source>
        <dbReference type="SAM" id="MobiDB-lite"/>
    </source>
</evidence>
<keyword evidence="4" id="KW-1185">Reference proteome</keyword>
<evidence type="ECO:0000313" key="3">
    <source>
        <dbReference type="EMBL" id="CAB9507688.1"/>
    </source>
</evidence>
<feature type="region of interest" description="Disordered" evidence="1">
    <location>
        <begin position="673"/>
        <end position="698"/>
    </location>
</feature>
<comment type="caution">
    <text evidence="3">The sequence shown here is derived from an EMBL/GenBank/DDBJ whole genome shotgun (WGS) entry which is preliminary data.</text>
</comment>
<dbReference type="AlphaFoldDB" id="A0A9N8HER9"/>
<dbReference type="InterPro" id="IPR045857">
    <property type="entry name" value="O16G_dom_2"/>
</dbReference>
<dbReference type="SUPFAM" id="SSF51445">
    <property type="entry name" value="(Trans)glycosidases"/>
    <property type="match status" value="1"/>
</dbReference>
<dbReference type="CDD" id="cd11333">
    <property type="entry name" value="AmyAc_SI_OligoGlu_DGase"/>
    <property type="match status" value="1"/>
</dbReference>
<dbReference type="SUPFAM" id="SSF51011">
    <property type="entry name" value="Glycosyl hydrolase domain"/>
    <property type="match status" value="1"/>
</dbReference>
<reference evidence="3" key="1">
    <citation type="submission" date="2020-06" db="EMBL/GenBank/DDBJ databases">
        <authorList>
            <consortium name="Plant Systems Biology data submission"/>
        </authorList>
    </citation>
    <scope>NUCLEOTIDE SEQUENCE</scope>
    <source>
        <strain evidence="3">D6</strain>
    </source>
</reference>
<dbReference type="GO" id="GO:0004556">
    <property type="term" value="F:alpha-amylase activity"/>
    <property type="evidence" value="ECO:0007669"/>
    <property type="project" value="TreeGrafter"/>
</dbReference>
<protein>
    <recommendedName>
        <fullName evidence="2">Glycosyl hydrolase family 13 catalytic domain-containing protein</fullName>
    </recommendedName>
</protein>
<dbReference type="InterPro" id="IPR006047">
    <property type="entry name" value="GH13_cat_dom"/>
</dbReference>
<feature type="domain" description="Glycosyl hydrolase family 13 catalytic" evidence="2">
    <location>
        <begin position="88"/>
        <end position="511"/>
    </location>
</feature>
<dbReference type="PANTHER" id="PTHR10357">
    <property type="entry name" value="ALPHA-AMYLASE FAMILY MEMBER"/>
    <property type="match status" value="1"/>
</dbReference>
<accession>A0A9N8HER9</accession>
<feature type="compositionally biased region" description="Basic and acidic residues" evidence="1">
    <location>
        <begin position="673"/>
        <end position="684"/>
    </location>
</feature>
<feature type="region of interest" description="Disordered" evidence="1">
    <location>
        <begin position="597"/>
        <end position="619"/>
    </location>
</feature>
<dbReference type="InterPro" id="IPR017853">
    <property type="entry name" value="GH"/>
</dbReference>
<feature type="region of interest" description="Disordered" evidence="1">
    <location>
        <begin position="505"/>
        <end position="548"/>
    </location>
</feature>
<dbReference type="Gene3D" id="3.20.20.80">
    <property type="entry name" value="Glycosidases"/>
    <property type="match status" value="2"/>
</dbReference>
<dbReference type="FunFam" id="3.90.400.10:FF:000004">
    <property type="entry name" value="Oligo-1,6-glucosidase"/>
    <property type="match status" value="1"/>
</dbReference>
<dbReference type="Gene3D" id="3.90.400.10">
    <property type="entry name" value="Oligo-1,6-glucosidase, Domain 2"/>
    <property type="match status" value="1"/>
</dbReference>
<proteinExistence type="predicted"/>
<dbReference type="SMART" id="SM00642">
    <property type="entry name" value="Aamy"/>
    <property type="match status" value="1"/>
</dbReference>
<sequence length="718" mass="82368">MRFPLPSWMTASYLSLSSGSSKSSTDTGSSIAEDLKMSSKAHISEPVVTSTDESAIEIEKVETVPGISTEKNGISDGMKWWQEAVVYQIYPRSFQDSNGDGVGDLNGIIDRLDYLNDGTPNSLGVDAIWLSPIYPSPMFDFGYDISDYTDIDPVFGNLQDFRRLLDEAHRRNIKIIMDLVINHTSHLHPWFKESRSSKDNPKRDWYIWKDPRYDLRGHRQPPNNWLGMFGGKGWKWDEHTQQYYFHSFLAEQPDLNWRNPEVKEAVFQMVKGWLDMGVDGFRLDVINYIFKDDQWRNNPVQYFKPARPYDRQRHVYDRDRQPDLSGMLSDLRKLLESYDGDRMSVGEIQVEDHTKVKHVASCVGGKDQLHMAFNFAYFFTAWDAKVFRKRIHEWDSACQKQEPMGGWPTYTLSNHDYERHISRYTPLVGGSSSKEAVAQARAKLAALMLLTLRGTPFLYYGEEIGMREEPVPRRHLKDPVGLRFWPFHPGRDGCRRPMAWNGEYSQGGGFTSAKGRHGHELEDDAGKEMEEDQEKAPPMEQPQEEKPWLPLSQNLKTVNVASQTDDPSSLLNFYKKCIWFRRQDEILRCGSQHIMMGQEDDVESPDGGKKRQRNKANETPKGVMAFVREYKSGKRLVLLNFSGKQVTVPLFQQGYFADAAGFQVLLSTQEDRPVAATESKERSSSSDSDPSILQGSSVTVNGNEGIVLRVWSKRRFNE</sequence>
<gene>
    <name evidence="3" type="ORF">SEMRO_316_G115590.2</name>
</gene>
<dbReference type="EMBL" id="CAICTM010000315">
    <property type="protein sequence ID" value="CAB9507688.1"/>
    <property type="molecule type" value="Genomic_DNA"/>
</dbReference>
<evidence type="ECO:0000259" key="2">
    <source>
        <dbReference type="SMART" id="SM00642"/>
    </source>
</evidence>
<dbReference type="PANTHER" id="PTHR10357:SF179">
    <property type="entry name" value="NEUTRAL AND BASIC AMINO ACID TRANSPORT PROTEIN RBAT"/>
    <property type="match status" value="1"/>
</dbReference>